<evidence type="ECO:0000313" key="1">
    <source>
        <dbReference type="EMBL" id="ESS73460.1"/>
    </source>
</evidence>
<comment type="caution">
    <text evidence="1">The sequence shown here is derived from an EMBL/GenBank/DDBJ whole genome shotgun (WGS) entry which is preliminary data.</text>
</comment>
<keyword evidence="2" id="KW-1185">Reference proteome</keyword>
<proteinExistence type="predicted"/>
<dbReference type="PATRIC" id="fig|1116472.3.peg.683"/>
<dbReference type="STRING" id="1116472.MGMO_20c00150"/>
<dbReference type="Pfam" id="PF11684">
    <property type="entry name" value="DUF3280"/>
    <property type="match status" value="1"/>
</dbReference>
<accession>V5BJH1</accession>
<dbReference type="AlphaFoldDB" id="V5BJH1"/>
<dbReference type="OrthoDB" id="5567749at2"/>
<dbReference type="RefSeq" id="WP_023493572.1">
    <property type="nucleotide sequence ID" value="NZ_AYLO01000020.1"/>
</dbReference>
<organism evidence="1 2">
    <name type="scientific">Methyloglobulus morosus KoM1</name>
    <dbReference type="NCBI Taxonomy" id="1116472"/>
    <lineage>
        <taxon>Bacteria</taxon>
        <taxon>Pseudomonadati</taxon>
        <taxon>Pseudomonadota</taxon>
        <taxon>Gammaproteobacteria</taxon>
        <taxon>Methylococcales</taxon>
        <taxon>Methylococcaceae</taxon>
        <taxon>Methyloglobulus</taxon>
    </lineage>
</organism>
<gene>
    <name evidence="1" type="ORF">MGMO_20c00150</name>
</gene>
<evidence type="ECO:0000313" key="2">
    <source>
        <dbReference type="Proteomes" id="UP000017842"/>
    </source>
</evidence>
<dbReference type="EMBL" id="AYLO01000020">
    <property type="protein sequence ID" value="ESS73460.1"/>
    <property type="molecule type" value="Genomic_DNA"/>
</dbReference>
<name>V5BJH1_9GAMM</name>
<dbReference type="eggNOG" id="ENOG5033F1A">
    <property type="taxonomic scope" value="Bacteria"/>
</dbReference>
<dbReference type="InterPro" id="IPR021698">
    <property type="entry name" value="DUF3280"/>
</dbReference>
<protein>
    <submittedName>
        <fullName evidence="1">Uncharacterized protein</fullName>
    </submittedName>
</protein>
<dbReference type="Proteomes" id="UP000017842">
    <property type="component" value="Unassembled WGS sequence"/>
</dbReference>
<reference evidence="1 2" key="1">
    <citation type="journal article" date="2013" name="Genome Announc.">
        <title>Draft Genome Sequence of the Methanotrophic Gammaproteobacterium Methyloglobulus morosus DSM 22980 Strain KoM1.</title>
        <authorList>
            <person name="Poehlein A."/>
            <person name="Deutzmann J.S."/>
            <person name="Daniel R."/>
            <person name="Simeonova D.D."/>
        </authorList>
    </citation>
    <scope>NUCLEOTIDE SEQUENCE [LARGE SCALE GENOMIC DNA]</scope>
    <source>
        <strain evidence="1 2">KoM1</strain>
    </source>
</reference>
<sequence length="178" mass="19869">MNRTQLNLFILNLCLLFLGYCANAKAGIRIAILDFELNDLTSLPNTQDELTRTGSLKPLLEQAMSQKANYEVIHIGHDEQQSANAGFGYLFRFHDEAAKLGKKFGADWIIVGQHSKPSFLESSLIADVINVGTASRVVELIVDLKGNHAKVTEHAVRNLSEKIDRAILRQDKQPRMNP</sequence>